<accession>A0A366XD59</accession>
<keyword evidence="1" id="KW-0732">Signal</keyword>
<dbReference type="EMBL" id="QOCE01000003">
    <property type="protein sequence ID" value="RBW62238.1"/>
    <property type="molecule type" value="Genomic_DNA"/>
</dbReference>
<sequence>MIPRLLLAITICTASALPALSHEFWIKPQNYQVESGAPLSMDLMNGEKFEGGPQAFFQTRTARSELIQGGQATPYTGRMGDVPAIQTIVLNEGLAVYLHQTRPATLKYKTWEKFADFAKHKDFPDIRARQRARGFPEKDFFETYTRYTKALISVGHAGGQDAPTGMETEFVALSNPYIDDVAAGLPVLLLYQGNPRPDAQVEIFERAPNGQVATSLTRTDELGQVLIPVVSGHEYLLDAVILRPAPEGQQAVWESLWAAMTYLVP</sequence>
<dbReference type="RefSeq" id="WP_113821602.1">
    <property type="nucleotide sequence ID" value="NZ_QOCE01000003.1"/>
</dbReference>
<dbReference type="Pfam" id="PF10670">
    <property type="entry name" value="DUF4198"/>
    <property type="match status" value="1"/>
</dbReference>
<evidence type="ECO:0000313" key="3">
    <source>
        <dbReference type="Proteomes" id="UP000252706"/>
    </source>
</evidence>
<proteinExistence type="predicted"/>
<comment type="caution">
    <text evidence="2">The sequence shown here is derived from an EMBL/GenBank/DDBJ whole genome shotgun (WGS) entry which is preliminary data.</text>
</comment>
<reference evidence="2 3" key="1">
    <citation type="submission" date="2018-07" db="EMBL/GenBank/DDBJ databases">
        <title>Modular assembly of carbohydrate-degrading microbial communities in the ocean.</title>
        <authorList>
            <person name="Enke T.N."/>
            <person name="Datta M.S."/>
            <person name="Schwartzman J.A."/>
            <person name="Cermak N."/>
            <person name="Schmitz D.A."/>
            <person name="Barrere J."/>
            <person name="Cordero O.X."/>
        </authorList>
    </citation>
    <scope>NUCLEOTIDE SEQUENCE [LARGE SCALE GENOMIC DNA]</scope>
    <source>
        <strain evidence="2 3">C3M10</strain>
    </source>
</reference>
<evidence type="ECO:0000313" key="2">
    <source>
        <dbReference type="EMBL" id="RBW62238.1"/>
    </source>
</evidence>
<protein>
    <submittedName>
        <fullName evidence="2">DUF4198 domain-containing protein</fullName>
    </submittedName>
</protein>
<organism evidence="2 3">
    <name type="scientific">Phaeobacter gallaeciensis</name>
    <dbReference type="NCBI Taxonomy" id="60890"/>
    <lineage>
        <taxon>Bacteria</taxon>
        <taxon>Pseudomonadati</taxon>
        <taxon>Pseudomonadota</taxon>
        <taxon>Alphaproteobacteria</taxon>
        <taxon>Rhodobacterales</taxon>
        <taxon>Roseobacteraceae</taxon>
        <taxon>Phaeobacter</taxon>
    </lineage>
</organism>
<dbReference type="Proteomes" id="UP000252706">
    <property type="component" value="Unassembled WGS sequence"/>
</dbReference>
<dbReference type="InterPro" id="IPR019613">
    <property type="entry name" value="DUF4198"/>
</dbReference>
<gene>
    <name evidence="2" type="ORF">DS909_01140</name>
</gene>
<dbReference type="AlphaFoldDB" id="A0A366XD59"/>
<feature type="signal peptide" evidence="1">
    <location>
        <begin position="1"/>
        <end position="21"/>
    </location>
</feature>
<name>A0A366XD59_9RHOB</name>
<evidence type="ECO:0000256" key="1">
    <source>
        <dbReference type="SAM" id="SignalP"/>
    </source>
</evidence>
<dbReference type="OrthoDB" id="581894at2"/>
<feature type="chain" id="PRO_5016611816" evidence="1">
    <location>
        <begin position="22"/>
        <end position="265"/>
    </location>
</feature>